<keyword evidence="3" id="KW-0378">Hydrolase</keyword>
<dbReference type="PRINTS" id="PR00721">
    <property type="entry name" value="STOMATIN"/>
</dbReference>
<evidence type="ECO:0000313" key="3">
    <source>
        <dbReference type="EMBL" id="AAK81312.1"/>
    </source>
</evidence>
<dbReference type="Proteomes" id="UP000000814">
    <property type="component" value="Chromosome"/>
</dbReference>
<protein>
    <submittedName>
        <fullName evidence="3">Membrane protease subunit, stomatin/prohibitin homolog</fullName>
    </submittedName>
</protein>
<dbReference type="OrthoDB" id="5501731at2"/>
<gene>
    <name evidence="3" type="ordered locus">CA_C3381</name>
</gene>
<evidence type="ECO:0000259" key="2">
    <source>
        <dbReference type="SMART" id="SM00244"/>
    </source>
</evidence>
<comment type="similarity">
    <text evidence="1">Belongs to the band 7/mec-2 family.</text>
</comment>
<dbReference type="CDD" id="cd13438">
    <property type="entry name" value="SPFH_eoslipins_u2"/>
    <property type="match status" value="1"/>
</dbReference>
<dbReference type="InterPro" id="IPR001972">
    <property type="entry name" value="Stomatin_HflK_fam"/>
</dbReference>
<dbReference type="Pfam" id="PF01145">
    <property type="entry name" value="Band_7"/>
    <property type="match status" value="1"/>
</dbReference>
<feature type="domain" description="Band 7" evidence="2">
    <location>
        <begin position="130"/>
        <end position="291"/>
    </location>
</feature>
<dbReference type="InterPro" id="IPR043202">
    <property type="entry name" value="Band-7_stomatin-like"/>
</dbReference>
<dbReference type="InterPro" id="IPR036013">
    <property type="entry name" value="Band_7/SPFH_dom_sf"/>
</dbReference>
<dbReference type="RefSeq" id="WP_010966652.1">
    <property type="nucleotide sequence ID" value="NC_003030.1"/>
</dbReference>
<evidence type="ECO:0000313" key="4">
    <source>
        <dbReference type="Proteomes" id="UP000000814"/>
    </source>
</evidence>
<keyword evidence="4" id="KW-1185">Reference proteome</keyword>
<dbReference type="EMBL" id="AE001437">
    <property type="protein sequence ID" value="AAK81312.1"/>
    <property type="molecule type" value="Genomic_DNA"/>
</dbReference>
<keyword evidence="3" id="KW-0645">Protease</keyword>
<proteinExistence type="inferred from homology"/>
<dbReference type="SMART" id="SM00244">
    <property type="entry name" value="PHB"/>
    <property type="match status" value="1"/>
</dbReference>
<dbReference type="PANTHER" id="PTHR10264">
    <property type="entry name" value="BAND 7 PROTEIN-RELATED"/>
    <property type="match status" value="1"/>
</dbReference>
<dbReference type="HOGENOM" id="CLU_027197_1_1_9"/>
<dbReference type="Gene3D" id="3.30.479.30">
    <property type="entry name" value="Band 7 domain"/>
    <property type="match status" value="1"/>
</dbReference>
<dbReference type="GO" id="GO:0006508">
    <property type="term" value="P:proteolysis"/>
    <property type="evidence" value="ECO:0007669"/>
    <property type="project" value="UniProtKB-KW"/>
</dbReference>
<dbReference type="GeneID" id="44999875"/>
<dbReference type="STRING" id="272562.CA_C3381"/>
<evidence type="ECO:0000256" key="1">
    <source>
        <dbReference type="ARBA" id="ARBA00008164"/>
    </source>
</evidence>
<dbReference type="SUPFAM" id="SSF117892">
    <property type="entry name" value="Band 7/SPFH domain"/>
    <property type="match status" value="1"/>
</dbReference>
<dbReference type="GO" id="GO:0008233">
    <property type="term" value="F:peptidase activity"/>
    <property type="evidence" value="ECO:0007669"/>
    <property type="project" value="UniProtKB-KW"/>
</dbReference>
<dbReference type="PATRIC" id="fig|272562.8.peg.3562"/>
<accession>Q97DU0</accession>
<dbReference type="PIR" id="E97315">
    <property type="entry name" value="E97315"/>
</dbReference>
<reference evidence="3 4" key="1">
    <citation type="journal article" date="2001" name="J. Bacteriol.">
        <title>Genome sequence and comparative analysis of the solvent-producing bacterium Clostridium acetobutylicum.</title>
        <authorList>
            <person name="Nolling J."/>
            <person name="Breton G."/>
            <person name="Omelchenko M.V."/>
            <person name="Makarova K.S."/>
            <person name="Zeng Q."/>
            <person name="Gibson R."/>
            <person name="Lee H.M."/>
            <person name="Dubois J."/>
            <person name="Qiu D."/>
            <person name="Hitti J."/>
            <person name="Wolf Y.I."/>
            <person name="Tatusov R.L."/>
            <person name="Sabathe F."/>
            <person name="Doucette-Stamm L."/>
            <person name="Soucaille P."/>
            <person name="Daly M.J."/>
            <person name="Bennett G.N."/>
            <person name="Koonin E.V."/>
            <person name="Smith D.R."/>
        </authorList>
    </citation>
    <scope>NUCLEOTIDE SEQUENCE [LARGE SCALE GENOMIC DNA]</scope>
    <source>
        <strain evidence="4">ATCC 824 / DSM 792 / JCM 1419 / LMG 5710 / VKM B-1787</strain>
    </source>
</reference>
<dbReference type="KEGG" id="cac:CA_C3381"/>
<dbReference type="eggNOG" id="COG0330">
    <property type="taxonomic scope" value="Bacteria"/>
</dbReference>
<dbReference type="InterPro" id="IPR001107">
    <property type="entry name" value="Band_7"/>
</dbReference>
<sequence>MKIIIKENERGYLFKDGIFIKLLNPGKHSYIWGNYEIKKVNVDSMKEISTSDMDIFLKDENFKKSVVKIDIPDGKLAVHYVNGRKLNVLVSGEYAYWNIIKKHTFELIDISKPEVQESIDRSLFKYMPVSLYTKIEVSEGQRAVVYFNGKFHKELSSGVYYFWNSCIKVTYQLVDIRVQKLEVLGQEILTTDRVSLRINFVCDFRVVDAVSITSKIKDYATQLYTFSQMVIREYIGKFKFDDILNQKEEIGGFILSRLKEKEREYYVEFIGAGIKDIILPGEVRDIMNTVLIAEKKAQANVISRREEVASTRSLLNTAKLLDENETLYKLKEMEYLERICDKVGSISLSGGNNLLGQLNELLCQK</sequence>
<dbReference type="PANTHER" id="PTHR10264:SF83">
    <property type="entry name" value="BLL5629 PROTEIN"/>
    <property type="match status" value="1"/>
</dbReference>
<dbReference type="AlphaFoldDB" id="Q97DU0"/>
<organism evidence="3 4">
    <name type="scientific">Clostridium acetobutylicum (strain ATCC 824 / DSM 792 / JCM 1419 / IAM 19013 / LMG 5710 / NBRC 13948 / NRRL B-527 / VKM B-1787 / 2291 / W)</name>
    <dbReference type="NCBI Taxonomy" id="272562"/>
    <lineage>
        <taxon>Bacteria</taxon>
        <taxon>Bacillati</taxon>
        <taxon>Bacillota</taxon>
        <taxon>Clostridia</taxon>
        <taxon>Eubacteriales</taxon>
        <taxon>Clostridiaceae</taxon>
        <taxon>Clostridium</taxon>
    </lineage>
</organism>
<dbReference type="GO" id="GO:0005886">
    <property type="term" value="C:plasma membrane"/>
    <property type="evidence" value="ECO:0007669"/>
    <property type="project" value="InterPro"/>
</dbReference>
<name>Q97DU0_CLOAB</name>